<evidence type="ECO:0000313" key="1">
    <source>
        <dbReference type="EMBL" id="CAI8041045.1"/>
    </source>
</evidence>
<proteinExistence type="predicted"/>
<gene>
    <name evidence="1" type="ORF">GBAR_LOCUS22808</name>
</gene>
<comment type="caution">
    <text evidence="1">The sequence shown here is derived from an EMBL/GenBank/DDBJ whole genome shotgun (WGS) entry which is preliminary data.</text>
</comment>
<dbReference type="Proteomes" id="UP001174909">
    <property type="component" value="Unassembled WGS sequence"/>
</dbReference>
<evidence type="ECO:0000313" key="2">
    <source>
        <dbReference type="Proteomes" id="UP001174909"/>
    </source>
</evidence>
<dbReference type="AlphaFoldDB" id="A0AA35T3E3"/>
<reference evidence="1" key="1">
    <citation type="submission" date="2023-03" db="EMBL/GenBank/DDBJ databases">
        <authorList>
            <person name="Steffen K."/>
            <person name="Cardenas P."/>
        </authorList>
    </citation>
    <scope>NUCLEOTIDE SEQUENCE</scope>
</reference>
<keyword evidence="2" id="KW-1185">Reference proteome</keyword>
<protein>
    <submittedName>
        <fullName evidence="1">Uncharacterized protein</fullName>
    </submittedName>
</protein>
<name>A0AA35T3E3_GEOBA</name>
<organism evidence="1 2">
    <name type="scientific">Geodia barretti</name>
    <name type="common">Barrett's horny sponge</name>
    <dbReference type="NCBI Taxonomy" id="519541"/>
    <lineage>
        <taxon>Eukaryota</taxon>
        <taxon>Metazoa</taxon>
        <taxon>Porifera</taxon>
        <taxon>Demospongiae</taxon>
        <taxon>Heteroscleromorpha</taxon>
        <taxon>Tetractinellida</taxon>
        <taxon>Astrophorina</taxon>
        <taxon>Geodiidae</taxon>
        <taxon>Geodia</taxon>
    </lineage>
</organism>
<dbReference type="EMBL" id="CASHTH010003158">
    <property type="protein sequence ID" value="CAI8041045.1"/>
    <property type="molecule type" value="Genomic_DNA"/>
</dbReference>
<accession>A0AA35T3E3</accession>
<sequence>MFSCWLVLWEPPRPASLKVSPKVSECPVMSGVQPSF</sequence>